<dbReference type="InterPro" id="IPR001356">
    <property type="entry name" value="HD"/>
</dbReference>
<evidence type="ECO:0000256" key="6">
    <source>
        <dbReference type="RuleBase" id="RU000682"/>
    </source>
</evidence>
<evidence type="ECO:0000256" key="5">
    <source>
        <dbReference type="PROSITE-ProRule" id="PRU00108"/>
    </source>
</evidence>
<feature type="DNA-binding region" description="Homeobox" evidence="5">
    <location>
        <begin position="131"/>
        <end position="190"/>
    </location>
</feature>
<feature type="domain" description="Homeobox" evidence="8">
    <location>
        <begin position="129"/>
        <end position="189"/>
    </location>
</feature>
<feature type="region of interest" description="Disordered" evidence="7">
    <location>
        <begin position="189"/>
        <end position="223"/>
    </location>
</feature>
<evidence type="ECO:0000259" key="8">
    <source>
        <dbReference type="PROSITE" id="PS50071"/>
    </source>
</evidence>
<feature type="compositionally biased region" description="Basic and acidic residues" evidence="7">
    <location>
        <begin position="201"/>
        <end position="210"/>
    </location>
</feature>
<evidence type="ECO:0000256" key="7">
    <source>
        <dbReference type="SAM" id="MobiDB-lite"/>
    </source>
</evidence>
<proteinExistence type="predicted"/>
<dbReference type="SMART" id="SM00389">
    <property type="entry name" value="HOX"/>
    <property type="match status" value="1"/>
</dbReference>
<evidence type="ECO:0000256" key="3">
    <source>
        <dbReference type="ARBA" id="ARBA00023155"/>
    </source>
</evidence>
<dbReference type="PANTHER" id="PTHR24333:SF5">
    <property type="entry name" value="VENT HOMEOBOX"/>
    <property type="match status" value="1"/>
</dbReference>
<evidence type="ECO:0000313" key="9">
    <source>
        <dbReference type="EMBL" id="KAJ8394026.1"/>
    </source>
</evidence>
<protein>
    <recommendedName>
        <fullName evidence="8">Homeobox domain-containing protein</fullName>
    </recommendedName>
</protein>
<dbReference type="InterPro" id="IPR009057">
    <property type="entry name" value="Homeodomain-like_sf"/>
</dbReference>
<dbReference type="SUPFAM" id="SSF46689">
    <property type="entry name" value="Homeodomain-like"/>
    <property type="match status" value="1"/>
</dbReference>
<evidence type="ECO:0000256" key="1">
    <source>
        <dbReference type="ARBA" id="ARBA00004123"/>
    </source>
</evidence>
<comment type="subcellular location">
    <subcellularLocation>
        <location evidence="1 5 6">Nucleus</location>
    </subcellularLocation>
</comment>
<keyword evidence="3 5" id="KW-0371">Homeobox</keyword>
<evidence type="ECO:0000256" key="2">
    <source>
        <dbReference type="ARBA" id="ARBA00023125"/>
    </source>
</evidence>
<evidence type="ECO:0000256" key="4">
    <source>
        <dbReference type="ARBA" id="ARBA00023242"/>
    </source>
</evidence>
<dbReference type="GO" id="GO:0003677">
    <property type="term" value="F:DNA binding"/>
    <property type="evidence" value="ECO:0007669"/>
    <property type="project" value="UniProtKB-UniRule"/>
</dbReference>
<keyword evidence="10" id="KW-1185">Reference proteome</keyword>
<reference evidence="9" key="1">
    <citation type="journal article" date="2023" name="Science">
        <title>Genome structures resolve the early diversification of teleost fishes.</title>
        <authorList>
            <person name="Parey E."/>
            <person name="Louis A."/>
            <person name="Montfort J."/>
            <person name="Bouchez O."/>
            <person name="Roques C."/>
            <person name="Iampietro C."/>
            <person name="Lluch J."/>
            <person name="Castinel A."/>
            <person name="Donnadieu C."/>
            <person name="Desvignes T."/>
            <person name="Floi Bucao C."/>
            <person name="Jouanno E."/>
            <person name="Wen M."/>
            <person name="Mejri S."/>
            <person name="Dirks R."/>
            <person name="Jansen H."/>
            <person name="Henkel C."/>
            <person name="Chen W.J."/>
            <person name="Zahm M."/>
            <person name="Cabau C."/>
            <person name="Klopp C."/>
            <person name="Thompson A.W."/>
            <person name="Robinson-Rechavi M."/>
            <person name="Braasch I."/>
            <person name="Lecointre G."/>
            <person name="Bobe J."/>
            <person name="Postlethwait J.H."/>
            <person name="Berthelot C."/>
            <person name="Roest Crollius H."/>
            <person name="Guiguen Y."/>
        </authorList>
    </citation>
    <scope>NUCLEOTIDE SEQUENCE</scope>
    <source>
        <strain evidence="9">NC1722</strain>
    </source>
</reference>
<sequence>MDTAFFTGPSYASPLDYLYGERDIASGLPTKVPATRGTQKCSFSIEAILSNGPREPGQLRMAMHPERSHLAPPLPPVWLPMGYCSPGSPYPHHCMSCPPTTDIHPHALYNEGFAGQCGKLMSRRNYVRRTCRRIRTIFTDEQLMKLEEVFSKQRYMTGTEKVLLASALRLSETQVKVWFQNRRTRWRKTMEDGAVSSPESRGLDQRSSPREEDEFISVDEEDS</sequence>
<dbReference type="PROSITE" id="PS50071">
    <property type="entry name" value="HOMEOBOX_2"/>
    <property type="match status" value="1"/>
</dbReference>
<dbReference type="Pfam" id="PF00046">
    <property type="entry name" value="Homeodomain"/>
    <property type="match status" value="1"/>
</dbReference>
<evidence type="ECO:0000313" key="10">
    <source>
        <dbReference type="Proteomes" id="UP001221898"/>
    </source>
</evidence>
<name>A0AAD7S3F9_9TELE</name>
<dbReference type="GO" id="GO:0005634">
    <property type="term" value="C:nucleus"/>
    <property type="evidence" value="ECO:0007669"/>
    <property type="project" value="UniProtKB-SubCell"/>
</dbReference>
<comment type="caution">
    <text evidence="9">The sequence shown here is derived from an EMBL/GenBank/DDBJ whole genome shotgun (WGS) entry which is preliminary data.</text>
</comment>
<feature type="compositionally biased region" description="Acidic residues" evidence="7">
    <location>
        <begin position="211"/>
        <end position="223"/>
    </location>
</feature>
<dbReference type="EMBL" id="JAINUG010000130">
    <property type="protein sequence ID" value="KAJ8394026.1"/>
    <property type="molecule type" value="Genomic_DNA"/>
</dbReference>
<dbReference type="InterPro" id="IPR017970">
    <property type="entry name" value="Homeobox_CS"/>
</dbReference>
<dbReference type="Proteomes" id="UP001221898">
    <property type="component" value="Unassembled WGS sequence"/>
</dbReference>
<dbReference type="GO" id="GO:0000981">
    <property type="term" value="F:DNA-binding transcription factor activity, RNA polymerase II-specific"/>
    <property type="evidence" value="ECO:0007669"/>
    <property type="project" value="InterPro"/>
</dbReference>
<accession>A0AAD7S3F9</accession>
<keyword evidence="4 5" id="KW-0539">Nucleus</keyword>
<dbReference type="CDD" id="cd00086">
    <property type="entry name" value="homeodomain"/>
    <property type="match status" value="1"/>
</dbReference>
<dbReference type="PANTHER" id="PTHR24333">
    <property type="entry name" value="HOMEO BOX HB9 LIKE A-RELATED"/>
    <property type="match status" value="1"/>
</dbReference>
<dbReference type="Gene3D" id="1.10.10.60">
    <property type="entry name" value="Homeodomain-like"/>
    <property type="match status" value="1"/>
</dbReference>
<dbReference type="PROSITE" id="PS00027">
    <property type="entry name" value="HOMEOBOX_1"/>
    <property type="match status" value="1"/>
</dbReference>
<keyword evidence="2 5" id="KW-0238">DNA-binding</keyword>
<gene>
    <name evidence="9" type="ORF">AAFF_G00053700</name>
</gene>
<dbReference type="AlphaFoldDB" id="A0AAD7S3F9"/>
<organism evidence="9 10">
    <name type="scientific">Aldrovandia affinis</name>
    <dbReference type="NCBI Taxonomy" id="143900"/>
    <lineage>
        <taxon>Eukaryota</taxon>
        <taxon>Metazoa</taxon>
        <taxon>Chordata</taxon>
        <taxon>Craniata</taxon>
        <taxon>Vertebrata</taxon>
        <taxon>Euteleostomi</taxon>
        <taxon>Actinopterygii</taxon>
        <taxon>Neopterygii</taxon>
        <taxon>Teleostei</taxon>
        <taxon>Notacanthiformes</taxon>
        <taxon>Halosauridae</taxon>
        <taxon>Aldrovandia</taxon>
    </lineage>
</organism>
<dbReference type="InterPro" id="IPR050848">
    <property type="entry name" value="Homeobox_TF"/>
</dbReference>